<accession>A0A8R7U7I0</accession>
<dbReference type="Gramene" id="TuG1812G0400002480.01.T02">
    <property type="protein sequence ID" value="TuG1812G0400002480.01.T02"/>
    <property type="gene ID" value="TuG1812G0400002480.01"/>
</dbReference>
<dbReference type="Gramene" id="TuG1812G0400002480.01.T05">
    <property type="protein sequence ID" value="TuG1812G0400002480.01.T05"/>
    <property type="gene ID" value="TuG1812G0400002480.01"/>
</dbReference>
<proteinExistence type="predicted"/>
<protein>
    <submittedName>
        <fullName evidence="1">Uncharacterized protein</fullName>
    </submittedName>
</protein>
<reference evidence="2" key="1">
    <citation type="journal article" date="2013" name="Nature">
        <title>Draft genome of the wheat A-genome progenitor Triticum urartu.</title>
        <authorList>
            <person name="Ling H.Q."/>
            <person name="Zhao S."/>
            <person name="Liu D."/>
            <person name="Wang J."/>
            <person name="Sun H."/>
            <person name="Zhang C."/>
            <person name="Fan H."/>
            <person name="Li D."/>
            <person name="Dong L."/>
            <person name="Tao Y."/>
            <person name="Gao C."/>
            <person name="Wu H."/>
            <person name="Li Y."/>
            <person name="Cui Y."/>
            <person name="Guo X."/>
            <person name="Zheng S."/>
            <person name="Wang B."/>
            <person name="Yu K."/>
            <person name="Liang Q."/>
            <person name="Yang W."/>
            <person name="Lou X."/>
            <person name="Chen J."/>
            <person name="Feng M."/>
            <person name="Jian J."/>
            <person name="Zhang X."/>
            <person name="Luo G."/>
            <person name="Jiang Y."/>
            <person name="Liu J."/>
            <person name="Wang Z."/>
            <person name="Sha Y."/>
            <person name="Zhang B."/>
            <person name="Wu H."/>
            <person name="Tang D."/>
            <person name="Shen Q."/>
            <person name="Xue P."/>
            <person name="Zou S."/>
            <person name="Wang X."/>
            <person name="Liu X."/>
            <person name="Wang F."/>
            <person name="Yang Y."/>
            <person name="An X."/>
            <person name="Dong Z."/>
            <person name="Zhang K."/>
            <person name="Zhang X."/>
            <person name="Luo M.C."/>
            <person name="Dvorak J."/>
            <person name="Tong Y."/>
            <person name="Wang J."/>
            <person name="Yang H."/>
            <person name="Li Z."/>
            <person name="Wang D."/>
            <person name="Zhang A."/>
            <person name="Wang J."/>
        </authorList>
    </citation>
    <scope>NUCLEOTIDE SEQUENCE</scope>
    <source>
        <strain evidence="2">cv. G1812</strain>
    </source>
</reference>
<dbReference type="EnsemblPlants" id="TuG1812G0400002480.01.T05">
    <property type="protein sequence ID" value="TuG1812G0400002480.01.T05"/>
    <property type="gene ID" value="TuG1812G0400002480.01"/>
</dbReference>
<organism evidence="1 2">
    <name type="scientific">Triticum urartu</name>
    <name type="common">Red wild einkorn</name>
    <name type="synonym">Crithodium urartu</name>
    <dbReference type="NCBI Taxonomy" id="4572"/>
    <lineage>
        <taxon>Eukaryota</taxon>
        <taxon>Viridiplantae</taxon>
        <taxon>Streptophyta</taxon>
        <taxon>Embryophyta</taxon>
        <taxon>Tracheophyta</taxon>
        <taxon>Spermatophyta</taxon>
        <taxon>Magnoliopsida</taxon>
        <taxon>Liliopsida</taxon>
        <taxon>Poales</taxon>
        <taxon>Poaceae</taxon>
        <taxon>BOP clade</taxon>
        <taxon>Pooideae</taxon>
        <taxon>Triticodae</taxon>
        <taxon>Triticeae</taxon>
        <taxon>Triticinae</taxon>
        <taxon>Triticum</taxon>
    </lineage>
</organism>
<dbReference type="EnsemblPlants" id="TuG1812G0400002480.01.T03">
    <property type="protein sequence ID" value="TuG1812G0400002480.01.T03"/>
    <property type="gene ID" value="TuG1812G0400002480.01"/>
</dbReference>
<dbReference type="AlphaFoldDB" id="A0A8R7U7I0"/>
<evidence type="ECO:0000313" key="1">
    <source>
        <dbReference type="EnsemblPlants" id="TuG1812G0400002480.01.T02"/>
    </source>
</evidence>
<dbReference type="Proteomes" id="UP000015106">
    <property type="component" value="Chromosome 4"/>
</dbReference>
<sequence>MSSLSSTFPSFSLSMATVGPCPCHQHARGCRREEALGLSRAGFRRAAAPSAWVVVVLPSSAARHLKVAVAGDEDQWEVGAATDLLPIPLDDHQKGLPVPLS</sequence>
<dbReference type="Gramene" id="TuG1812G0400002480.01.T04">
    <property type="protein sequence ID" value="TuG1812G0400002480.01.T04"/>
    <property type="gene ID" value="TuG1812G0400002480.01"/>
</dbReference>
<dbReference type="Gramene" id="TuG1812G0400002480.01.T03">
    <property type="protein sequence ID" value="TuG1812G0400002480.01.T03"/>
    <property type="gene ID" value="TuG1812G0400002480.01"/>
</dbReference>
<reference evidence="1" key="3">
    <citation type="submission" date="2022-06" db="UniProtKB">
        <authorList>
            <consortium name="EnsemblPlants"/>
        </authorList>
    </citation>
    <scope>IDENTIFICATION</scope>
</reference>
<name>A0A8R7U7I0_TRIUA</name>
<dbReference type="EnsemblPlants" id="TuG1812G0400002480.01.T02">
    <property type="protein sequence ID" value="TuG1812G0400002480.01.T02"/>
    <property type="gene ID" value="TuG1812G0400002480.01"/>
</dbReference>
<reference evidence="1" key="2">
    <citation type="submission" date="2018-03" db="EMBL/GenBank/DDBJ databases">
        <title>The Triticum urartu genome reveals the dynamic nature of wheat genome evolution.</title>
        <authorList>
            <person name="Ling H."/>
            <person name="Ma B."/>
            <person name="Shi X."/>
            <person name="Liu H."/>
            <person name="Dong L."/>
            <person name="Sun H."/>
            <person name="Cao Y."/>
            <person name="Gao Q."/>
            <person name="Zheng S."/>
            <person name="Li Y."/>
            <person name="Yu Y."/>
            <person name="Du H."/>
            <person name="Qi M."/>
            <person name="Li Y."/>
            <person name="Yu H."/>
            <person name="Cui Y."/>
            <person name="Wang N."/>
            <person name="Chen C."/>
            <person name="Wu H."/>
            <person name="Zhao Y."/>
            <person name="Zhang J."/>
            <person name="Li Y."/>
            <person name="Zhou W."/>
            <person name="Zhang B."/>
            <person name="Hu W."/>
            <person name="Eijk M."/>
            <person name="Tang J."/>
            <person name="Witsenboer H."/>
            <person name="Zhao S."/>
            <person name="Li Z."/>
            <person name="Zhang A."/>
            <person name="Wang D."/>
            <person name="Liang C."/>
        </authorList>
    </citation>
    <scope>NUCLEOTIDE SEQUENCE [LARGE SCALE GENOMIC DNA]</scope>
    <source>
        <strain evidence="1">cv. G1812</strain>
    </source>
</reference>
<evidence type="ECO:0000313" key="2">
    <source>
        <dbReference type="Proteomes" id="UP000015106"/>
    </source>
</evidence>
<dbReference type="EnsemblPlants" id="TuG1812G0400002480.01.T04">
    <property type="protein sequence ID" value="TuG1812G0400002480.01.T04"/>
    <property type="gene ID" value="TuG1812G0400002480.01"/>
</dbReference>
<keyword evidence="2" id="KW-1185">Reference proteome</keyword>